<dbReference type="CDD" id="cd02440">
    <property type="entry name" value="AdoMet_MTases"/>
    <property type="match status" value="1"/>
</dbReference>
<organism evidence="2 3">
    <name type="scientific">Thlaspi arvense</name>
    <name type="common">Field penny-cress</name>
    <dbReference type="NCBI Taxonomy" id="13288"/>
    <lineage>
        <taxon>Eukaryota</taxon>
        <taxon>Viridiplantae</taxon>
        <taxon>Streptophyta</taxon>
        <taxon>Embryophyta</taxon>
        <taxon>Tracheophyta</taxon>
        <taxon>Spermatophyta</taxon>
        <taxon>Magnoliopsida</taxon>
        <taxon>eudicotyledons</taxon>
        <taxon>Gunneridae</taxon>
        <taxon>Pentapetalae</taxon>
        <taxon>rosids</taxon>
        <taxon>malvids</taxon>
        <taxon>Brassicales</taxon>
        <taxon>Brassicaceae</taxon>
        <taxon>Thlaspideae</taxon>
        <taxon>Thlaspi</taxon>
    </lineage>
</organism>
<dbReference type="InterPro" id="IPR029063">
    <property type="entry name" value="SAM-dependent_MTases_sf"/>
</dbReference>
<reference evidence="2 3" key="1">
    <citation type="submission" date="2022-03" db="EMBL/GenBank/DDBJ databases">
        <authorList>
            <person name="Nunn A."/>
            <person name="Chopra R."/>
            <person name="Nunn A."/>
            <person name="Contreras Garrido A."/>
        </authorList>
    </citation>
    <scope>NUCLEOTIDE SEQUENCE [LARGE SCALE GENOMIC DNA]</scope>
</reference>
<keyword evidence="3" id="KW-1185">Reference proteome</keyword>
<proteinExistence type="predicted"/>
<dbReference type="PANTHER" id="PTHR44575">
    <property type="entry name" value="OS01G0589200 PROTEIN"/>
    <property type="match status" value="1"/>
</dbReference>
<dbReference type="SUPFAM" id="SSF53335">
    <property type="entry name" value="S-adenosyl-L-methionine-dependent methyltransferases"/>
    <property type="match status" value="1"/>
</dbReference>
<dbReference type="InterPro" id="IPR013216">
    <property type="entry name" value="Methyltransf_11"/>
</dbReference>
<dbReference type="Pfam" id="PF08241">
    <property type="entry name" value="Methyltransf_11"/>
    <property type="match status" value="1"/>
</dbReference>
<accession>A0AAU9SZM4</accession>
<evidence type="ECO:0000313" key="3">
    <source>
        <dbReference type="Proteomes" id="UP000836841"/>
    </source>
</evidence>
<dbReference type="AlphaFoldDB" id="A0AAU9SZM4"/>
<evidence type="ECO:0000313" key="2">
    <source>
        <dbReference type="EMBL" id="CAH2073165.1"/>
    </source>
</evidence>
<dbReference type="PANTHER" id="PTHR44575:SF2">
    <property type="entry name" value="OS01G0589200 PROTEIN"/>
    <property type="match status" value="1"/>
</dbReference>
<feature type="domain" description="Methyltransferase type 11" evidence="1">
    <location>
        <begin position="62"/>
        <end position="148"/>
    </location>
</feature>
<dbReference type="EMBL" id="OU466862">
    <property type="protein sequence ID" value="CAH2073165.1"/>
    <property type="molecule type" value="Genomic_DNA"/>
</dbReference>
<dbReference type="Gene3D" id="3.40.50.150">
    <property type="entry name" value="Vaccinia Virus protein VP39"/>
    <property type="match status" value="1"/>
</dbReference>
<evidence type="ECO:0000259" key="1">
    <source>
        <dbReference type="Pfam" id="PF08241"/>
    </source>
</evidence>
<dbReference type="Proteomes" id="UP000836841">
    <property type="component" value="Chromosome 6"/>
</dbReference>
<dbReference type="GO" id="GO:0008757">
    <property type="term" value="F:S-adenosylmethionine-dependent methyltransferase activity"/>
    <property type="evidence" value="ECO:0007669"/>
    <property type="project" value="InterPro"/>
</dbReference>
<gene>
    <name evidence="2" type="ORF">TAV2_LOCUS18470</name>
</gene>
<protein>
    <recommendedName>
        <fullName evidence="1">Methyltransferase type 11 domain-containing protein</fullName>
    </recommendedName>
</protein>
<name>A0AAU9SZM4_THLAR</name>
<sequence>MAGLFDKQADLYLDARPNYPSEWFSKLADLTDHHGLAWDTATGNGQAALAINDLAFDKISPCKQVADHYERVIATDVSESQLKLATPHPRIDYCHTPLSMSEDELVELIGGDNSVDLITVAQAVHWFDLPKFYAVATRLLRKPGGIIAVWGYNDVLVSPEFDAVQYRFHAQTLPYWKYPNIQHIFDSYEALPFPFESVGMGSEGKPLKLEMPKTASFEGIVTMIKSWSAIITAKEKGVDLLPESLVRELETAWGGSDLIRPVVYKAFMIAGKVRV</sequence>